<dbReference type="Proteomes" id="UP001410394">
    <property type="component" value="Unassembled WGS sequence"/>
</dbReference>
<evidence type="ECO:0000313" key="2">
    <source>
        <dbReference type="EMBL" id="MEN3068146.1"/>
    </source>
</evidence>
<accession>A0ABU9YWR0</accession>
<feature type="signal peptide" evidence="1">
    <location>
        <begin position="1"/>
        <end position="20"/>
    </location>
</feature>
<sequence length="133" mass="14863">MKRACLIPLFLLLSACENNGASYMIGGSKDHSISLLREQKLIWSDEVGQKVVVARFPQCQHRFDIAPGRTGKAALELYQANEMLFVLHQGKQWWAVGTEDCDLQAFKTPPADPGILLGSFQNKEDALVFVEQK</sequence>
<evidence type="ECO:0000313" key="3">
    <source>
        <dbReference type="Proteomes" id="UP001410394"/>
    </source>
</evidence>
<protein>
    <recommendedName>
        <fullName evidence="4">Lipoprotein</fullName>
    </recommendedName>
</protein>
<proteinExistence type="predicted"/>
<keyword evidence="1" id="KW-0732">Signal</keyword>
<keyword evidence="3" id="KW-1185">Reference proteome</keyword>
<dbReference type="EMBL" id="JBDIVE010000002">
    <property type="protein sequence ID" value="MEN3068146.1"/>
    <property type="molecule type" value="Genomic_DNA"/>
</dbReference>
<reference evidence="2 3" key="1">
    <citation type="journal article" date="2018" name="Int. J. Syst. Evol. Microbiol.">
        <title>Uliginosibacterium sediminicola sp. nov., isolated from freshwater sediment.</title>
        <authorList>
            <person name="Hwang W.M."/>
            <person name="Kim S.M."/>
            <person name="Kang K."/>
            <person name="Ahn T.Y."/>
        </authorList>
    </citation>
    <scope>NUCLEOTIDE SEQUENCE [LARGE SCALE GENOMIC DNA]</scope>
    <source>
        <strain evidence="2 3">M1-21</strain>
    </source>
</reference>
<gene>
    <name evidence="2" type="ORF">ABDB84_06620</name>
</gene>
<dbReference type="RefSeq" id="WP_345918906.1">
    <property type="nucleotide sequence ID" value="NZ_JBDIVE010000002.1"/>
</dbReference>
<comment type="caution">
    <text evidence="2">The sequence shown here is derived from an EMBL/GenBank/DDBJ whole genome shotgun (WGS) entry which is preliminary data.</text>
</comment>
<name>A0ABU9YWR0_9RHOO</name>
<dbReference type="PROSITE" id="PS51257">
    <property type="entry name" value="PROKAR_LIPOPROTEIN"/>
    <property type="match status" value="1"/>
</dbReference>
<evidence type="ECO:0008006" key="4">
    <source>
        <dbReference type="Google" id="ProtNLM"/>
    </source>
</evidence>
<organism evidence="2 3">
    <name type="scientific">Uliginosibacterium sediminicola</name>
    <dbReference type="NCBI Taxonomy" id="2024550"/>
    <lineage>
        <taxon>Bacteria</taxon>
        <taxon>Pseudomonadati</taxon>
        <taxon>Pseudomonadota</taxon>
        <taxon>Betaproteobacteria</taxon>
        <taxon>Rhodocyclales</taxon>
        <taxon>Zoogloeaceae</taxon>
        <taxon>Uliginosibacterium</taxon>
    </lineage>
</organism>
<feature type="chain" id="PRO_5047064450" description="Lipoprotein" evidence="1">
    <location>
        <begin position="21"/>
        <end position="133"/>
    </location>
</feature>
<evidence type="ECO:0000256" key="1">
    <source>
        <dbReference type="SAM" id="SignalP"/>
    </source>
</evidence>